<name>A0A9X1LVP7_9MICO</name>
<sequence length="106" mass="12060">MDIAELQAEVESVSTVYAERHDITRSDDWFILKLGEEVGELTQAYLARSGQARDKGRSEPQLEEDFRAELSDVLAQVLLVAHRFSIDLESEVARKWLVWKPEQAGS</sequence>
<evidence type="ECO:0000313" key="2">
    <source>
        <dbReference type="Proteomes" id="UP001139354"/>
    </source>
</evidence>
<dbReference type="Proteomes" id="UP001139354">
    <property type="component" value="Unassembled WGS sequence"/>
</dbReference>
<dbReference type="EMBL" id="JAGTTN010000003">
    <property type="protein sequence ID" value="MCC2032656.1"/>
    <property type="molecule type" value="Genomic_DNA"/>
</dbReference>
<protein>
    <submittedName>
        <fullName evidence="1">Pyrophosphatase</fullName>
    </submittedName>
</protein>
<organism evidence="1 2">
    <name type="scientific">Microbacterium allomyrinae</name>
    <dbReference type="NCBI Taxonomy" id="2830666"/>
    <lineage>
        <taxon>Bacteria</taxon>
        <taxon>Bacillati</taxon>
        <taxon>Actinomycetota</taxon>
        <taxon>Actinomycetes</taxon>
        <taxon>Micrococcales</taxon>
        <taxon>Microbacteriaceae</taxon>
        <taxon>Microbacterium</taxon>
    </lineage>
</organism>
<proteinExistence type="predicted"/>
<keyword evidence="2" id="KW-1185">Reference proteome</keyword>
<accession>A0A9X1LVP7</accession>
<evidence type="ECO:0000313" key="1">
    <source>
        <dbReference type="EMBL" id="MCC2032656.1"/>
    </source>
</evidence>
<reference evidence="1" key="1">
    <citation type="submission" date="2021-04" db="EMBL/GenBank/DDBJ databases">
        <title>Microbacterium tenobrionis sp. nov. and Microbacterium allomyrinae sp. nov., isolated from larvae of Tenobrio molitor and Allomyrina dichotoma, respectively.</title>
        <authorList>
            <person name="Lee S.D."/>
        </authorList>
    </citation>
    <scope>NUCLEOTIDE SEQUENCE</scope>
    <source>
        <strain evidence="1">BWT-G7</strain>
    </source>
</reference>
<dbReference type="CDD" id="cd11538">
    <property type="entry name" value="NTP-PPase_u1"/>
    <property type="match status" value="1"/>
</dbReference>
<gene>
    <name evidence="1" type="ORF">KEC57_10745</name>
</gene>
<dbReference type="SUPFAM" id="SSF101386">
    <property type="entry name" value="all-alpha NTP pyrophosphatases"/>
    <property type="match status" value="1"/>
</dbReference>
<dbReference type="RefSeq" id="WP_229384624.1">
    <property type="nucleotide sequence ID" value="NZ_JAGTTN010000003.1"/>
</dbReference>
<comment type="caution">
    <text evidence="1">The sequence shown here is derived from an EMBL/GenBank/DDBJ whole genome shotgun (WGS) entry which is preliminary data.</text>
</comment>
<dbReference type="AlphaFoldDB" id="A0A9X1LVP7"/>
<dbReference type="Gene3D" id="1.10.287.1080">
    <property type="entry name" value="MazG-like"/>
    <property type="match status" value="1"/>
</dbReference>